<dbReference type="AlphaFoldDB" id="A0A7S3EA95"/>
<proteinExistence type="predicted"/>
<dbReference type="PANTHER" id="PTHR40743">
    <property type="entry name" value="NUCLEOTIDE-DIPHOSPHO-SUGAR TRANSFERASE CONTAINING PROTEIN"/>
    <property type="match status" value="1"/>
</dbReference>
<dbReference type="InterPro" id="IPR029044">
    <property type="entry name" value="Nucleotide-diphossugar_trans"/>
</dbReference>
<dbReference type="PANTHER" id="PTHR40743:SF1">
    <property type="entry name" value="POSSIBLE GLYCOSYLTRANSFERASE"/>
    <property type="match status" value="1"/>
</dbReference>
<feature type="transmembrane region" description="Helical" evidence="1">
    <location>
        <begin position="45"/>
        <end position="63"/>
    </location>
</feature>
<protein>
    <submittedName>
        <fullName evidence="2">Uncharacterized protein</fullName>
    </submittedName>
</protein>
<evidence type="ECO:0000313" key="2">
    <source>
        <dbReference type="EMBL" id="CAE0041468.1"/>
    </source>
</evidence>
<keyword evidence="1" id="KW-0812">Transmembrane</keyword>
<dbReference type="SUPFAM" id="SSF53448">
    <property type="entry name" value="Nucleotide-diphospho-sugar transferases"/>
    <property type="match status" value="1"/>
</dbReference>
<organism evidence="2">
    <name type="scientific">Rhodosorus marinus</name>
    <dbReference type="NCBI Taxonomy" id="101924"/>
    <lineage>
        <taxon>Eukaryota</taxon>
        <taxon>Rhodophyta</taxon>
        <taxon>Stylonematophyceae</taxon>
        <taxon>Stylonematales</taxon>
        <taxon>Stylonemataceae</taxon>
        <taxon>Rhodosorus</taxon>
    </lineage>
</organism>
<keyword evidence="1" id="KW-1133">Transmembrane helix</keyword>
<name>A0A7S3EA95_9RHOD</name>
<gene>
    <name evidence="2" type="ORF">RMAR00112_LOCUS9432</name>
</gene>
<accession>A0A7S3EA95</accession>
<reference evidence="2" key="1">
    <citation type="submission" date="2021-01" db="EMBL/GenBank/DDBJ databases">
        <authorList>
            <person name="Corre E."/>
            <person name="Pelletier E."/>
            <person name="Niang G."/>
            <person name="Scheremetjew M."/>
            <person name="Finn R."/>
            <person name="Kale V."/>
            <person name="Holt S."/>
            <person name="Cochrane G."/>
            <person name="Meng A."/>
            <person name="Brown T."/>
            <person name="Cohen L."/>
        </authorList>
    </citation>
    <scope>NUCLEOTIDE SEQUENCE</scope>
    <source>
        <strain evidence="2">CCMP 769</strain>
    </source>
</reference>
<evidence type="ECO:0000256" key="1">
    <source>
        <dbReference type="SAM" id="Phobius"/>
    </source>
</evidence>
<keyword evidence="1" id="KW-0472">Membrane</keyword>
<dbReference type="Gene3D" id="3.90.550.10">
    <property type="entry name" value="Spore Coat Polysaccharide Biosynthesis Protein SpsA, Chain A"/>
    <property type="match status" value="1"/>
</dbReference>
<sequence length="864" mass="95730">MSGGGSLPTTGGNGHSQNDPDLLLLWKKLLRRIYREFLLKFQSRVKLVMTALFLILLAVVLLLPKGGSSNIMWNMRFTDTGCKCPRYGDVVYLKSELARSRTVFKASIEGPSKDKKLLFVRVEEVYRGSPRLGDFRIALPAESVQLCDISKVPKELRDESRIESDSFLIAGGLVRGRSIVSKASDPTEADIEGTTFGACSELTCGGILVIPWQLLSWEVVDALVNEGSYTKTWWRYDDGGFGNRALQQIESEWWIRNGTSVVAACKDGADSVVAALKNWLAVRGVDEVVLVDWSSKARLVDVVLQADYPSILADSRLVFVTVAGQPNWEESVASNVAILMASRSHVFKVGCDTLVPPDFLTTHRMEGDVLYRASSEESSHIQSPDTVGLIYGKRVDLIAVNGYDERIASFGYADIDLALRVKMHRNATLQSLNDTSFELAPQDTGNGRRRFTIMSAGDPMAEEVEMTKNRFLVTQMGASPWTIRSQTVLFNSKVKDLIADGRRLARTYELTAANAVSIKRMKLPRIVQSLHRCHSISLPDFVFLFHSCFSLLTDAPLNLFFQRLTFEEDIGDAAVEEASLKALRYVLQKLGAPVASTKGLTKEFLAKQVAYYSAQEDYATILGRLNGGCAARVLAMATLRTILERNKSVQGYPRLLWQRDSSCACKYSNLFSIGDVEVYESTTVKTGSGKQSLFDSNFTYAAVESWKSFEDEAMNMKPNEVYRNDLSCSNPLSMSPDGIEAIRSFLAKMVPVEEDSRAKLVTKKSSFLSENGLQPVYEKVSREFVRVWQSSQSIPAETLAKNFGALIARDETGGSDGKLQGKLLNGCKFEANDEAQIFKTFPELAVIFAVLQTRLGRCVVAKPA</sequence>
<dbReference type="EMBL" id="HBHW01012134">
    <property type="protein sequence ID" value="CAE0041468.1"/>
    <property type="molecule type" value="Transcribed_RNA"/>
</dbReference>